<feature type="domain" description="RHS protein conserved region" evidence="2">
    <location>
        <begin position="101"/>
        <end position="134"/>
    </location>
</feature>
<feature type="region of interest" description="Disordered" evidence="1">
    <location>
        <begin position="274"/>
        <end position="300"/>
    </location>
</feature>
<dbReference type="EMBL" id="ABFEVW030000018">
    <property type="protein sequence ID" value="EMN1072409.1"/>
    <property type="molecule type" value="Genomic_DNA"/>
</dbReference>
<accession>A0AAD2U540</accession>
<reference evidence="3" key="1">
    <citation type="submission" date="2023-06" db="EMBL/GenBank/DDBJ databases">
        <authorList>
            <consortium name="Clinical and Environmental Microbiology Branch: Whole genome sequencing antimicrobial resistance pathogens in the healthcare setting"/>
        </authorList>
    </citation>
    <scope>NUCLEOTIDE SEQUENCE</scope>
    <source>
        <strain evidence="3">2021GN-00227</strain>
    </source>
</reference>
<gene>
    <name evidence="3" type="ORF">MKP18_002733</name>
</gene>
<dbReference type="PANTHER" id="PTHR32305">
    <property type="match status" value="1"/>
</dbReference>
<evidence type="ECO:0000256" key="1">
    <source>
        <dbReference type="SAM" id="MobiDB-lite"/>
    </source>
</evidence>
<evidence type="ECO:0000259" key="2">
    <source>
        <dbReference type="Pfam" id="PF03527"/>
    </source>
</evidence>
<comment type="caution">
    <text evidence="3">The sequence shown here is derived from an EMBL/GenBank/DDBJ whole genome shotgun (WGS) entry which is preliminary data.</text>
</comment>
<dbReference type="EMBL" id="ABFEVW020000018">
    <property type="protein sequence ID" value="EKU3569312.1"/>
    <property type="molecule type" value="Genomic_DNA"/>
</dbReference>
<organism evidence="3">
    <name type="scientific">Acinetobacter baumannii</name>
    <dbReference type="NCBI Taxonomy" id="470"/>
    <lineage>
        <taxon>Bacteria</taxon>
        <taxon>Pseudomonadati</taxon>
        <taxon>Pseudomonadota</taxon>
        <taxon>Gammaproteobacteria</taxon>
        <taxon>Moraxellales</taxon>
        <taxon>Moraxellaceae</taxon>
        <taxon>Acinetobacter</taxon>
        <taxon>Acinetobacter calcoaceticus/baumannii complex</taxon>
    </lineage>
</organism>
<dbReference type="PANTHER" id="PTHR32305:SF15">
    <property type="entry name" value="PROTEIN RHSA-RELATED"/>
    <property type="match status" value="1"/>
</dbReference>
<dbReference type="Gene3D" id="2.180.10.10">
    <property type="entry name" value="RHS repeat-associated core"/>
    <property type="match status" value="1"/>
</dbReference>
<dbReference type="NCBIfam" id="TIGR03696">
    <property type="entry name" value="Rhs_assc_core"/>
    <property type="match status" value="1"/>
</dbReference>
<proteinExistence type="predicted"/>
<dbReference type="InterPro" id="IPR001826">
    <property type="entry name" value="RHS"/>
</dbReference>
<dbReference type="InterPro" id="IPR022385">
    <property type="entry name" value="Rhs_assc_core"/>
</dbReference>
<sequence>MVEYRYDALGRRIQKRSKHHHTGGEHNIIYGWDGDTLAYESTEELTKHYIYEKDSFVPMLQAVYLSPIKLHQISDWSDRPYNIHRNPLWKTEKQGKEFDDVWFYHCDHLGTPQEMTDHTGAVIWKAEYKAWGECKAEKAKSNFFKDSEIISNNIRFQGQYFDQETGLHYNRYRYYSPYVGRFISKDPIGLLGGDNVYAYAPNPVEWLDPLGLSSNTRTSKNVNNLPPLKGKSIPAIQKILKDNNYIRTNPTNPKNQRWKHQDDSEVQIHAYGNNNTSPHKSGNNAHVHKSIGKHGEPNTIELADDGVTQVSTRSKEAHIGIKNPKDFCQISGRNHGD</sequence>
<dbReference type="Pfam" id="PF03527">
    <property type="entry name" value="RHS"/>
    <property type="match status" value="1"/>
</dbReference>
<protein>
    <submittedName>
        <fullName evidence="3">RHS domain-containing protein</fullName>
    </submittedName>
</protein>
<name>A0AAD2U540_ACIBA</name>
<dbReference type="InterPro" id="IPR050708">
    <property type="entry name" value="T6SS_VgrG/RHS"/>
</dbReference>
<dbReference type="AlphaFoldDB" id="A0AAD2U540"/>
<feature type="compositionally biased region" description="Polar residues" evidence="1">
    <location>
        <begin position="274"/>
        <end position="284"/>
    </location>
</feature>
<evidence type="ECO:0000313" key="3">
    <source>
        <dbReference type="EMBL" id="EKU3569312.1"/>
    </source>
</evidence>